<evidence type="ECO:0000256" key="2">
    <source>
        <dbReference type="ARBA" id="ARBA00022840"/>
    </source>
</evidence>
<dbReference type="PROSITE" id="PS51383">
    <property type="entry name" value="YJEF_C_3"/>
    <property type="match status" value="1"/>
</dbReference>
<evidence type="ECO:0000256" key="5">
    <source>
        <dbReference type="ARBA" id="ARBA00023239"/>
    </source>
</evidence>
<dbReference type="HAMAP" id="MF_01965">
    <property type="entry name" value="NADHX_dehydratase"/>
    <property type="match status" value="1"/>
</dbReference>
<comment type="catalytic activity">
    <reaction evidence="6">
        <text>(6S)-NADHX + ATP = ADP + phosphate + NADH + H(+)</text>
        <dbReference type="Rhea" id="RHEA:19017"/>
        <dbReference type="ChEBI" id="CHEBI:15378"/>
        <dbReference type="ChEBI" id="CHEBI:30616"/>
        <dbReference type="ChEBI" id="CHEBI:43474"/>
        <dbReference type="ChEBI" id="CHEBI:57945"/>
        <dbReference type="ChEBI" id="CHEBI:64074"/>
        <dbReference type="ChEBI" id="CHEBI:456216"/>
        <dbReference type="EC" id="4.2.1.93"/>
    </reaction>
</comment>
<keyword evidence="6" id="KW-0597">Phosphoprotein</keyword>
<evidence type="ECO:0000256" key="6">
    <source>
        <dbReference type="HAMAP-Rule" id="MF_03157"/>
    </source>
</evidence>
<evidence type="ECO:0000256" key="3">
    <source>
        <dbReference type="ARBA" id="ARBA00022857"/>
    </source>
</evidence>
<dbReference type="Pfam" id="PF01256">
    <property type="entry name" value="Carb_kinase"/>
    <property type="match status" value="1"/>
</dbReference>
<keyword evidence="2 6" id="KW-0067">ATP-binding</keyword>
<dbReference type="PANTHER" id="PTHR12592">
    <property type="entry name" value="ATP-DEPENDENT (S)-NAD(P)H-HYDRATE DEHYDRATASE FAMILY MEMBER"/>
    <property type="match status" value="1"/>
</dbReference>
<evidence type="ECO:0000256" key="7">
    <source>
        <dbReference type="SAM" id="MobiDB-lite"/>
    </source>
</evidence>
<comment type="similarity">
    <text evidence="6">Belongs to the NnrD/CARKD family.</text>
</comment>
<sequence>MIARSMQKRHFVRGNQTVKKLPKVIAFLALTAYSGESFTGPNRTLSSRPLPTSMAPLSSSSTSSSSLSNAVDTASATVGRTWSEDTKSRQNALERCIVPLSTSSYKGSSGRVGILGGSARYTGAPYYAAMASLKCGADLAFCFCAEEAAIPLKSYSPELMVAPVYKAVEFDKAIRRQQQKQQGDVKSEKLDEETEKLVEQMVEEVCSMMDRMHVLVLGPGLGRCPLVLEATARIIQRAQSQYHLPLVIDADGLFLLTLPKYRENLLSNDSPVILTPNAMELKRLLAVNHNTESLPEQCWIIEKGAVDSIRPAASTSTTPTMTCGEIGGLKRSGGIGDVLAGTCGTLVAWNSILSGRGKASSSDLPLACWTACCFVKRSTKMAFEKHRRSMTAPDILHELGPVIDEMIGTT</sequence>
<gene>
    <name evidence="9" type="ORF">PAUS00366_LOCUS9600</name>
    <name evidence="10" type="ORF">PAUS00366_LOCUS9601</name>
</gene>
<comment type="cofactor">
    <cofactor evidence="6">
        <name>Mg(2+)</name>
        <dbReference type="ChEBI" id="CHEBI:18420"/>
    </cofactor>
</comment>
<comment type="catalytic activity">
    <reaction evidence="6">
        <text>(6S)-NADPHX + ATP = ADP + phosphate + NADPH + H(+)</text>
        <dbReference type="Rhea" id="RHEA:32231"/>
        <dbReference type="ChEBI" id="CHEBI:15378"/>
        <dbReference type="ChEBI" id="CHEBI:30616"/>
        <dbReference type="ChEBI" id="CHEBI:43474"/>
        <dbReference type="ChEBI" id="CHEBI:57783"/>
        <dbReference type="ChEBI" id="CHEBI:64076"/>
        <dbReference type="ChEBI" id="CHEBI:456216"/>
        <dbReference type="EC" id="4.2.1.93"/>
    </reaction>
</comment>
<dbReference type="GO" id="GO:0047453">
    <property type="term" value="F:ATP-dependent NAD(P)H-hydrate dehydratase activity"/>
    <property type="evidence" value="ECO:0007669"/>
    <property type="project" value="UniProtKB-UniRule"/>
</dbReference>
<keyword evidence="5 6" id="KW-0456">Lyase</keyword>
<dbReference type="EMBL" id="HBIX01012928">
    <property type="protein sequence ID" value="CAE0716848.1"/>
    <property type="molecule type" value="Transcribed_RNA"/>
</dbReference>
<evidence type="ECO:0000259" key="8">
    <source>
        <dbReference type="PROSITE" id="PS51383"/>
    </source>
</evidence>
<proteinExistence type="inferred from homology"/>
<dbReference type="AlphaFoldDB" id="A0A6U9YJP7"/>
<feature type="binding site" evidence="6">
    <location>
        <begin position="303"/>
        <end position="307"/>
    </location>
    <ligand>
        <name>ATP</name>
        <dbReference type="ChEBI" id="CHEBI:30616"/>
    </ligand>
</feature>
<dbReference type="PANTHER" id="PTHR12592:SF0">
    <property type="entry name" value="ATP-DEPENDENT (S)-NAD(P)H-HYDRATE DEHYDRATASE"/>
    <property type="match status" value="1"/>
</dbReference>
<keyword evidence="4 6" id="KW-0520">NAD</keyword>
<comment type="function">
    <text evidence="6">Catalyzes the dehydration of the S-form of NAD(P)HX at the expense of ATP, which is converted to ADP. Together with NAD(P)HX epimerase, which catalyzes the epimerization of the S- and R-forms, the enzyme allows the repair of both epimers of NAD(P)HX, a damaged form of NAD(P)H that is a result of enzymatic or heat-dependent hydration.</text>
</comment>
<feature type="binding site" evidence="6">
    <location>
        <begin position="277"/>
        <end position="283"/>
    </location>
    <ligand>
        <name>(6S)-NADPHX</name>
        <dbReference type="ChEBI" id="CHEBI:64076"/>
    </ligand>
</feature>
<dbReference type="CDD" id="cd01171">
    <property type="entry name" value="YXKO-related"/>
    <property type="match status" value="1"/>
</dbReference>
<dbReference type="GO" id="GO:0046496">
    <property type="term" value="P:nicotinamide nucleotide metabolic process"/>
    <property type="evidence" value="ECO:0007669"/>
    <property type="project" value="UniProtKB-UniRule"/>
</dbReference>
<dbReference type="EC" id="4.2.1.93" evidence="6"/>
<feature type="domain" description="YjeF C-terminal" evidence="8">
    <location>
        <begin position="89"/>
        <end position="406"/>
    </location>
</feature>
<feature type="binding site" evidence="6">
    <location>
        <begin position="327"/>
        <end position="336"/>
    </location>
    <ligand>
        <name>ATP</name>
        <dbReference type="ChEBI" id="CHEBI:30616"/>
    </ligand>
</feature>
<protein>
    <recommendedName>
        <fullName evidence="6">ATP-dependent (S)-NAD(P)H-hydrate dehydratase</fullName>
        <ecNumber evidence="6">4.2.1.93</ecNumber>
    </recommendedName>
    <alternativeName>
        <fullName evidence="6">ATP-dependent NAD(P)HX dehydratase</fullName>
    </alternativeName>
</protein>
<feature type="binding site" evidence="6">
    <location>
        <position position="220"/>
    </location>
    <ligand>
        <name>(6S)-NADPHX</name>
        <dbReference type="ChEBI" id="CHEBI:64076"/>
    </ligand>
</feature>
<reference evidence="10" key="1">
    <citation type="submission" date="2021-01" db="EMBL/GenBank/DDBJ databases">
        <authorList>
            <person name="Corre E."/>
            <person name="Pelletier E."/>
            <person name="Niang G."/>
            <person name="Scheremetjew M."/>
            <person name="Finn R."/>
            <person name="Kale V."/>
            <person name="Holt S."/>
            <person name="Cochrane G."/>
            <person name="Meng A."/>
            <person name="Brown T."/>
            <person name="Cohen L."/>
        </authorList>
    </citation>
    <scope>NUCLEOTIDE SEQUENCE</scope>
    <source>
        <strain evidence="10">10249 10 AB</strain>
    </source>
</reference>
<dbReference type="GO" id="GO:0005524">
    <property type="term" value="F:ATP binding"/>
    <property type="evidence" value="ECO:0007669"/>
    <property type="project" value="UniProtKB-KW"/>
</dbReference>
<keyword evidence="1 6" id="KW-0547">Nucleotide-binding</keyword>
<accession>A0A6U9YJP7</accession>
<dbReference type="InterPro" id="IPR000631">
    <property type="entry name" value="CARKD"/>
</dbReference>
<feature type="compositionally biased region" description="Low complexity" evidence="7">
    <location>
        <begin position="49"/>
        <end position="68"/>
    </location>
</feature>
<dbReference type="EMBL" id="HBIX01012929">
    <property type="protein sequence ID" value="CAE0716849.1"/>
    <property type="molecule type" value="Transcribed_RNA"/>
</dbReference>
<evidence type="ECO:0000313" key="9">
    <source>
        <dbReference type="EMBL" id="CAE0716848.1"/>
    </source>
</evidence>
<name>A0A6U9YJP7_9STRA</name>
<evidence type="ECO:0000256" key="4">
    <source>
        <dbReference type="ARBA" id="ARBA00023027"/>
    </source>
</evidence>
<organism evidence="10">
    <name type="scientific">Pseudo-nitzschia australis</name>
    <dbReference type="NCBI Taxonomy" id="44445"/>
    <lineage>
        <taxon>Eukaryota</taxon>
        <taxon>Sar</taxon>
        <taxon>Stramenopiles</taxon>
        <taxon>Ochrophyta</taxon>
        <taxon>Bacillariophyta</taxon>
        <taxon>Bacillariophyceae</taxon>
        <taxon>Bacillariophycidae</taxon>
        <taxon>Bacillariales</taxon>
        <taxon>Bacillariaceae</taxon>
        <taxon>Pseudo-nitzschia</taxon>
    </lineage>
</organism>
<dbReference type="GO" id="GO:0110051">
    <property type="term" value="P:metabolite repair"/>
    <property type="evidence" value="ECO:0007669"/>
    <property type="project" value="TreeGrafter"/>
</dbReference>
<evidence type="ECO:0000256" key="1">
    <source>
        <dbReference type="ARBA" id="ARBA00022741"/>
    </source>
</evidence>
<dbReference type="InterPro" id="IPR029056">
    <property type="entry name" value="Ribokinase-like"/>
</dbReference>
<feature type="binding site" evidence="6">
    <location>
        <position position="337"/>
    </location>
    <ligand>
        <name>(6S)-NADPHX</name>
        <dbReference type="ChEBI" id="CHEBI:64076"/>
    </ligand>
</feature>
<dbReference type="SUPFAM" id="SSF53613">
    <property type="entry name" value="Ribokinase-like"/>
    <property type="match status" value="1"/>
</dbReference>
<evidence type="ECO:0000313" key="10">
    <source>
        <dbReference type="EMBL" id="CAE0716849.1"/>
    </source>
</evidence>
<feature type="region of interest" description="Disordered" evidence="7">
    <location>
        <begin position="41"/>
        <end position="68"/>
    </location>
</feature>
<dbReference type="Gene3D" id="3.40.1190.20">
    <property type="match status" value="1"/>
</dbReference>
<keyword evidence="3" id="KW-0521">NADP</keyword>